<keyword evidence="2" id="KW-0238">DNA-binding</keyword>
<dbReference type="Gene3D" id="1.10.10.60">
    <property type="entry name" value="Homeodomain-like"/>
    <property type="match status" value="2"/>
</dbReference>
<dbReference type="Pfam" id="PF06445">
    <property type="entry name" value="GyrI-like"/>
    <property type="match status" value="1"/>
</dbReference>
<protein>
    <submittedName>
        <fullName evidence="5">AraC family transcriptional regulator</fullName>
    </submittedName>
</protein>
<feature type="domain" description="HTH araC/xylS-type" evidence="4">
    <location>
        <begin position="17"/>
        <end position="116"/>
    </location>
</feature>
<keyword evidence="6" id="KW-1185">Reference proteome</keyword>
<dbReference type="PANTHER" id="PTHR40055">
    <property type="entry name" value="TRANSCRIPTIONAL REGULATOR YGIV-RELATED"/>
    <property type="match status" value="1"/>
</dbReference>
<dbReference type="InterPro" id="IPR029442">
    <property type="entry name" value="GyrI-like"/>
</dbReference>
<dbReference type="InterPro" id="IPR010499">
    <property type="entry name" value="AraC_E-bd"/>
</dbReference>
<dbReference type="InterPro" id="IPR009057">
    <property type="entry name" value="Homeodomain-like_sf"/>
</dbReference>
<dbReference type="GO" id="GO:0003700">
    <property type="term" value="F:DNA-binding transcription factor activity"/>
    <property type="evidence" value="ECO:0007669"/>
    <property type="project" value="InterPro"/>
</dbReference>
<dbReference type="Gene3D" id="3.20.80.10">
    <property type="entry name" value="Regulatory factor, effector binding domain"/>
    <property type="match status" value="1"/>
</dbReference>
<organism evidence="5 6">
    <name type="scientific">Ottowia testudinis</name>
    <dbReference type="NCBI Taxonomy" id="2816950"/>
    <lineage>
        <taxon>Bacteria</taxon>
        <taxon>Pseudomonadati</taxon>
        <taxon>Pseudomonadota</taxon>
        <taxon>Betaproteobacteria</taxon>
        <taxon>Burkholderiales</taxon>
        <taxon>Comamonadaceae</taxon>
        <taxon>Ottowia</taxon>
    </lineage>
</organism>
<dbReference type="PROSITE" id="PS01124">
    <property type="entry name" value="HTH_ARAC_FAMILY_2"/>
    <property type="match status" value="1"/>
</dbReference>
<keyword evidence="1" id="KW-0805">Transcription regulation</keyword>
<sequence length="329" mass="36602">MSFAPEPPPADYQRRIDRVIDYIGTHLGDALDLATLAEVAHFSPWHFHRVFQAMTGETLADCVRRMRLQAAAQRLVRRPREPALAIALEVGFGSAEVFSRAFKAHFGTTPTAWRRGGWRAHADARQAALRKIHQAERKNNQDAARALTHDAGRWPLGLVNPKGIDMHVEIKQLPAMRLAYLRHTGPYGQPGIPQTWDKFVQWCGRHGLLQPRRLMLGIGQDNPEVTPADKLRYDCCVQVDAPFVPPRADALPVGVQDFAAGRFACARFAGLGHDLGAAWEQLYGQWLPASGHEPAHRPGLELYDDSFTLDEKTGAFTCWLCVPIGGINT</sequence>
<evidence type="ECO:0000256" key="1">
    <source>
        <dbReference type="ARBA" id="ARBA00023015"/>
    </source>
</evidence>
<dbReference type="InterPro" id="IPR020449">
    <property type="entry name" value="Tscrpt_reg_AraC-type_HTH"/>
</dbReference>
<evidence type="ECO:0000313" key="6">
    <source>
        <dbReference type="Proteomes" id="UP000663903"/>
    </source>
</evidence>
<dbReference type="SMART" id="SM00871">
    <property type="entry name" value="AraC_E_bind"/>
    <property type="match status" value="1"/>
</dbReference>
<dbReference type="GO" id="GO:0043565">
    <property type="term" value="F:sequence-specific DNA binding"/>
    <property type="evidence" value="ECO:0007669"/>
    <property type="project" value="InterPro"/>
</dbReference>
<dbReference type="AlphaFoldDB" id="A0A975CGU5"/>
<keyword evidence="3" id="KW-0804">Transcription</keyword>
<dbReference type="SUPFAM" id="SSF55136">
    <property type="entry name" value="Probable bacterial effector-binding domain"/>
    <property type="match status" value="1"/>
</dbReference>
<dbReference type="InterPro" id="IPR018060">
    <property type="entry name" value="HTH_AraC"/>
</dbReference>
<dbReference type="InterPro" id="IPR011256">
    <property type="entry name" value="Reg_factor_effector_dom_sf"/>
</dbReference>
<dbReference type="RefSeq" id="WP_208007327.1">
    <property type="nucleotide sequence ID" value="NZ_CP071796.1"/>
</dbReference>
<dbReference type="PANTHER" id="PTHR40055:SF1">
    <property type="entry name" value="TRANSCRIPTIONAL REGULATOR YGIV-RELATED"/>
    <property type="match status" value="1"/>
</dbReference>
<dbReference type="Proteomes" id="UP000663903">
    <property type="component" value="Chromosome"/>
</dbReference>
<evidence type="ECO:0000256" key="2">
    <source>
        <dbReference type="ARBA" id="ARBA00023125"/>
    </source>
</evidence>
<dbReference type="EMBL" id="CP071796">
    <property type="protein sequence ID" value="QTD43919.1"/>
    <property type="molecule type" value="Genomic_DNA"/>
</dbReference>
<reference evidence="5" key="1">
    <citation type="submission" date="2021-03" db="EMBL/GenBank/DDBJ databases">
        <title>Ottowia sp. 27C isolated from the cloaca of a Giant Asian pond turtle (Heosemys grandis).</title>
        <authorList>
            <person name="Spergser J."/>
            <person name="Busse H.-J."/>
        </authorList>
    </citation>
    <scope>NUCLEOTIDE SEQUENCE</scope>
    <source>
        <strain evidence="5">27C</strain>
    </source>
</reference>
<dbReference type="Pfam" id="PF12833">
    <property type="entry name" value="HTH_18"/>
    <property type="match status" value="1"/>
</dbReference>
<dbReference type="PRINTS" id="PR00032">
    <property type="entry name" value="HTHARAC"/>
</dbReference>
<dbReference type="SUPFAM" id="SSF46689">
    <property type="entry name" value="Homeodomain-like"/>
    <property type="match status" value="2"/>
</dbReference>
<proteinExistence type="predicted"/>
<evidence type="ECO:0000313" key="5">
    <source>
        <dbReference type="EMBL" id="QTD43919.1"/>
    </source>
</evidence>
<dbReference type="KEGG" id="otd:J1M35_12280"/>
<name>A0A975CGU5_9BURK</name>
<dbReference type="SMART" id="SM00342">
    <property type="entry name" value="HTH_ARAC"/>
    <property type="match status" value="1"/>
</dbReference>
<evidence type="ECO:0000259" key="4">
    <source>
        <dbReference type="PROSITE" id="PS01124"/>
    </source>
</evidence>
<evidence type="ECO:0000256" key="3">
    <source>
        <dbReference type="ARBA" id="ARBA00023163"/>
    </source>
</evidence>
<dbReference type="InterPro" id="IPR050908">
    <property type="entry name" value="SmbC-like"/>
</dbReference>
<accession>A0A975CGU5</accession>
<gene>
    <name evidence="5" type="ORF">J1M35_12280</name>
</gene>